<gene>
    <name evidence="1" type="ORF">HMPREF1071_01388</name>
</gene>
<name>I8YVB0_9BACE</name>
<dbReference type="EMBL" id="AGXV01000019">
    <property type="protein sequence ID" value="EIY67065.1"/>
    <property type="molecule type" value="Genomic_DNA"/>
</dbReference>
<protein>
    <submittedName>
        <fullName evidence="1">Uncharacterized protein</fullName>
    </submittedName>
</protein>
<dbReference type="HOGENOM" id="CLU_3305038_0_0_10"/>
<accession>I8YVB0</accession>
<evidence type="ECO:0000313" key="2">
    <source>
        <dbReference type="Proteomes" id="UP000005150"/>
    </source>
</evidence>
<evidence type="ECO:0000313" key="1">
    <source>
        <dbReference type="EMBL" id="EIY67065.1"/>
    </source>
</evidence>
<dbReference type="AlphaFoldDB" id="I8YVB0"/>
<dbReference type="PATRIC" id="fig|997887.3.peg.1466"/>
<dbReference type="Proteomes" id="UP000005150">
    <property type="component" value="Unassembled WGS sequence"/>
</dbReference>
<reference evidence="1 2" key="1">
    <citation type="submission" date="2012-02" db="EMBL/GenBank/DDBJ databases">
        <title>The Genome Sequence of Bacteroides salyersiae CL02T12C01.</title>
        <authorList>
            <consortium name="The Broad Institute Genome Sequencing Platform"/>
            <person name="Earl A."/>
            <person name="Ward D."/>
            <person name="Feldgarden M."/>
            <person name="Gevers D."/>
            <person name="Zitomersky N.L."/>
            <person name="Coyne M.J."/>
            <person name="Comstock L.E."/>
            <person name="Young S.K."/>
            <person name="Zeng Q."/>
            <person name="Gargeya S."/>
            <person name="Fitzgerald M."/>
            <person name="Haas B."/>
            <person name="Abouelleil A."/>
            <person name="Alvarado L."/>
            <person name="Arachchi H.M."/>
            <person name="Berlin A."/>
            <person name="Chapman S.B."/>
            <person name="Gearin G."/>
            <person name="Goldberg J."/>
            <person name="Griggs A."/>
            <person name="Gujja S."/>
            <person name="Hansen M."/>
            <person name="Heiman D."/>
            <person name="Howarth C."/>
            <person name="Larimer J."/>
            <person name="Lui A."/>
            <person name="MacDonald P.J.P."/>
            <person name="McCowen C."/>
            <person name="Montmayeur A."/>
            <person name="Murphy C."/>
            <person name="Neiman D."/>
            <person name="Pearson M."/>
            <person name="Priest M."/>
            <person name="Roberts A."/>
            <person name="Saif S."/>
            <person name="Shea T."/>
            <person name="Sisk P."/>
            <person name="Stolte C."/>
            <person name="Sykes S."/>
            <person name="Wortman J."/>
            <person name="Nusbaum C."/>
            <person name="Birren B."/>
        </authorList>
    </citation>
    <scope>NUCLEOTIDE SEQUENCE [LARGE SCALE GENOMIC DNA]</scope>
    <source>
        <strain evidence="1 2">CL02T12C01</strain>
    </source>
</reference>
<keyword evidence="2" id="KW-1185">Reference proteome</keyword>
<organism evidence="1 2">
    <name type="scientific">Bacteroides salyersiae CL02T12C01</name>
    <dbReference type="NCBI Taxonomy" id="997887"/>
    <lineage>
        <taxon>Bacteria</taxon>
        <taxon>Pseudomonadati</taxon>
        <taxon>Bacteroidota</taxon>
        <taxon>Bacteroidia</taxon>
        <taxon>Bacteroidales</taxon>
        <taxon>Bacteroidaceae</taxon>
        <taxon>Bacteroides</taxon>
    </lineage>
</organism>
<proteinExistence type="predicted"/>
<comment type="caution">
    <text evidence="1">The sequence shown here is derived from an EMBL/GenBank/DDBJ whole genome shotgun (WGS) entry which is preliminary data.</text>
</comment>
<sequence length="39" mass="4749">MGSQPYNKKIFHFILFTDFKQRILIAIVIMVEREYTTKK</sequence>